<organism evidence="1">
    <name type="scientific">freshwater metagenome</name>
    <dbReference type="NCBI Taxonomy" id="449393"/>
    <lineage>
        <taxon>unclassified sequences</taxon>
        <taxon>metagenomes</taxon>
        <taxon>ecological metagenomes</taxon>
    </lineage>
</organism>
<dbReference type="EMBL" id="CAEZYW010000181">
    <property type="protein sequence ID" value="CAB4748355.1"/>
    <property type="molecule type" value="Genomic_DNA"/>
</dbReference>
<evidence type="ECO:0000313" key="1">
    <source>
        <dbReference type="EMBL" id="CAB4748355.1"/>
    </source>
</evidence>
<sequence length="56" mass="6199">MSAESWIWAAFEARSPFGCSLSPPYRYCTTTVAMIAMKSTANPKPRRNLMNGSVNV</sequence>
<protein>
    <submittedName>
        <fullName evidence="1">Unannotated protein</fullName>
    </submittedName>
</protein>
<dbReference type="AlphaFoldDB" id="A0A6J6TNH4"/>
<accession>A0A6J6TNH4</accession>
<proteinExistence type="predicted"/>
<reference evidence="1" key="1">
    <citation type="submission" date="2020-05" db="EMBL/GenBank/DDBJ databases">
        <authorList>
            <person name="Chiriac C."/>
            <person name="Salcher M."/>
            <person name="Ghai R."/>
            <person name="Kavagutti S V."/>
        </authorList>
    </citation>
    <scope>NUCLEOTIDE SEQUENCE</scope>
</reference>
<gene>
    <name evidence="1" type="ORF">UFOPK2786_01156</name>
</gene>
<name>A0A6J6TNH4_9ZZZZ</name>